<sequence length="284" mass="31679">MIKILIPVDFSECSIKAVSFAAQLSQYIPTQLDLLNVQEGTGSLYSDYVGLNKEFNQSLIAEARKKLEKLQVTLGLSQHVVAMTHLVTGEVQETIIAEAAKLGSNLIIMGTSGASGIKELLIGSQTASVIGHSKIPVLAIPEDYEWKRPKKILLATSNFEKEPNLLNSVFNLASQLQATVETAVFSDEDYDDAATLLQTSYGINAYEKFLKEEYSQTELVATHLTGKSFEETLSDHIKHHDVDILVMITYQRNLLKRIFNPSHTRRMSYHTKIPLLVIPSRKEE</sequence>
<reference evidence="3 4" key="1">
    <citation type="submission" date="2018-03" db="EMBL/GenBank/DDBJ databases">
        <title>Genomic Encyclopedia of Type Strains, Phase III (KMG-III): the genomes of soil and plant-associated and newly described type strains.</title>
        <authorList>
            <person name="Whitman W."/>
        </authorList>
    </citation>
    <scope>NUCLEOTIDE SEQUENCE [LARGE SCALE GENOMIC DNA]</scope>
    <source>
        <strain evidence="3 4">CGMCC 1.9313</strain>
    </source>
</reference>
<protein>
    <submittedName>
        <fullName evidence="3">Nucleotide-binding universal stress UspA family protein</fullName>
    </submittedName>
</protein>
<dbReference type="InterPro" id="IPR014729">
    <property type="entry name" value="Rossmann-like_a/b/a_fold"/>
</dbReference>
<evidence type="ECO:0000256" key="1">
    <source>
        <dbReference type="ARBA" id="ARBA00008791"/>
    </source>
</evidence>
<dbReference type="PANTHER" id="PTHR46268">
    <property type="entry name" value="STRESS RESPONSE PROTEIN NHAX"/>
    <property type="match status" value="1"/>
</dbReference>
<dbReference type="RefSeq" id="WP_106294798.1">
    <property type="nucleotide sequence ID" value="NZ_PVTH01000011.1"/>
</dbReference>
<gene>
    <name evidence="3" type="ORF">B0I27_11112</name>
</gene>
<dbReference type="OrthoDB" id="9788959at2"/>
<proteinExistence type="inferred from homology"/>
<keyword evidence="4" id="KW-1185">Reference proteome</keyword>
<dbReference type="PRINTS" id="PR01438">
    <property type="entry name" value="UNVRSLSTRESS"/>
</dbReference>
<dbReference type="AlphaFoldDB" id="A0A2T0TUT2"/>
<dbReference type="CDD" id="cd00293">
    <property type="entry name" value="USP-like"/>
    <property type="match status" value="2"/>
</dbReference>
<name>A0A2T0TUT2_9SPHI</name>
<dbReference type="PANTHER" id="PTHR46268:SF6">
    <property type="entry name" value="UNIVERSAL STRESS PROTEIN UP12"/>
    <property type="match status" value="1"/>
</dbReference>
<dbReference type="InterPro" id="IPR006016">
    <property type="entry name" value="UspA"/>
</dbReference>
<evidence type="ECO:0000313" key="4">
    <source>
        <dbReference type="Proteomes" id="UP000238034"/>
    </source>
</evidence>
<organism evidence="3 4">
    <name type="scientific">Arcticibacter pallidicorallinus</name>
    <dbReference type="NCBI Taxonomy" id="1259464"/>
    <lineage>
        <taxon>Bacteria</taxon>
        <taxon>Pseudomonadati</taxon>
        <taxon>Bacteroidota</taxon>
        <taxon>Sphingobacteriia</taxon>
        <taxon>Sphingobacteriales</taxon>
        <taxon>Sphingobacteriaceae</taxon>
        <taxon>Arcticibacter</taxon>
    </lineage>
</organism>
<comment type="caution">
    <text evidence="3">The sequence shown here is derived from an EMBL/GenBank/DDBJ whole genome shotgun (WGS) entry which is preliminary data.</text>
</comment>
<comment type="similarity">
    <text evidence="1">Belongs to the universal stress protein A family.</text>
</comment>
<dbReference type="Proteomes" id="UP000238034">
    <property type="component" value="Unassembled WGS sequence"/>
</dbReference>
<feature type="domain" description="UspA" evidence="2">
    <location>
        <begin position="3"/>
        <end position="141"/>
    </location>
</feature>
<evidence type="ECO:0000259" key="2">
    <source>
        <dbReference type="Pfam" id="PF00582"/>
    </source>
</evidence>
<dbReference type="InterPro" id="IPR006015">
    <property type="entry name" value="Universal_stress_UspA"/>
</dbReference>
<feature type="domain" description="UspA" evidence="2">
    <location>
        <begin position="150"/>
        <end position="279"/>
    </location>
</feature>
<accession>A0A2T0TUT2</accession>
<dbReference type="Gene3D" id="3.40.50.620">
    <property type="entry name" value="HUPs"/>
    <property type="match status" value="2"/>
</dbReference>
<evidence type="ECO:0000313" key="3">
    <source>
        <dbReference type="EMBL" id="PRY49456.1"/>
    </source>
</evidence>
<dbReference type="SUPFAM" id="SSF52402">
    <property type="entry name" value="Adenine nucleotide alpha hydrolases-like"/>
    <property type="match status" value="2"/>
</dbReference>
<dbReference type="EMBL" id="PVTH01000011">
    <property type="protein sequence ID" value="PRY49456.1"/>
    <property type="molecule type" value="Genomic_DNA"/>
</dbReference>
<dbReference type="Pfam" id="PF00582">
    <property type="entry name" value="Usp"/>
    <property type="match status" value="2"/>
</dbReference>